<dbReference type="Gene3D" id="1.20.140.10">
    <property type="entry name" value="Butyryl-CoA Dehydrogenase, subunit A, domain 3"/>
    <property type="match status" value="1"/>
</dbReference>
<dbReference type="InterPro" id="IPR037069">
    <property type="entry name" value="AcylCoA_DH/ox_N_sf"/>
</dbReference>
<dbReference type="InterPro" id="IPR023922">
    <property type="entry name" value="S04_starv_induced_SfnB"/>
</dbReference>
<evidence type="ECO:0000259" key="3">
    <source>
        <dbReference type="Pfam" id="PF08028"/>
    </source>
</evidence>
<evidence type="ECO:0000313" key="5">
    <source>
        <dbReference type="Proteomes" id="UP000183487"/>
    </source>
</evidence>
<sequence>MTPAIDTSAVQAATLIRSEDEALDVARALAESFAREAAQRDAQRRAPYEELARFSASGLWGITVPREYGGAGVSSATLSQVVALISAADGSLGQIPQNHFYTLEVIRVQGSAAQKDRLFQRALRGERFGNALAERKSRTASERTTQLVPDGDDAFRVTGEKFYATGALYAQWIPTAVVGPDKKTWLAFIARDAQGVDVIDDWSGFGQRNTASGTVRFDNVRVAAADVLPADADGERTTIKAYAQVIHAAIDLGLARGAHDAARAFITTQSRPWIEANVERAADDPLTISEFGRLAVRLEAADALVERASILIDAARDDPQPDTLGRAIIAVAEARTLTTEISLAASSKLFELAGTRATTSELNLDRYWRNARVHTLHDPVRWKIAAVGDYYLNDRLPAQSGTT</sequence>
<dbReference type="PANTHER" id="PTHR43884">
    <property type="entry name" value="ACYL-COA DEHYDROGENASE"/>
    <property type="match status" value="1"/>
</dbReference>
<dbReference type="Gene3D" id="1.10.540.10">
    <property type="entry name" value="Acyl-CoA dehydrogenase/oxidase, N-terminal domain"/>
    <property type="match status" value="1"/>
</dbReference>
<feature type="domain" description="Acyl-CoA dehydrogenase/oxidase N-terminal" evidence="2">
    <location>
        <begin position="23"/>
        <end position="126"/>
    </location>
</feature>
<dbReference type="GO" id="GO:0050660">
    <property type="term" value="F:flavin adenine dinucleotide binding"/>
    <property type="evidence" value="ECO:0007669"/>
    <property type="project" value="InterPro"/>
</dbReference>
<evidence type="ECO:0000313" key="4">
    <source>
        <dbReference type="EMBL" id="SDR29469.1"/>
    </source>
</evidence>
<gene>
    <name evidence="4" type="ORF">SAMN05443245_4343</name>
</gene>
<dbReference type="InterPro" id="IPR036250">
    <property type="entry name" value="AcylCo_DH-like_C"/>
</dbReference>
<organism evidence="4 5">
    <name type="scientific">Paraburkholderia fungorum</name>
    <dbReference type="NCBI Taxonomy" id="134537"/>
    <lineage>
        <taxon>Bacteria</taxon>
        <taxon>Pseudomonadati</taxon>
        <taxon>Pseudomonadota</taxon>
        <taxon>Betaproteobacteria</taxon>
        <taxon>Burkholderiales</taxon>
        <taxon>Burkholderiaceae</taxon>
        <taxon>Paraburkholderia</taxon>
    </lineage>
</organism>
<keyword evidence="1" id="KW-0560">Oxidoreductase</keyword>
<dbReference type="AlphaFoldDB" id="A0A1H1HVY0"/>
<dbReference type="GO" id="GO:0008470">
    <property type="term" value="F:3-methylbutanoyl-CoA dehydrogenase activity"/>
    <property type="evidence" value="ECO:0007669"/>
    <property type="project" value="TreeGrafter"/>
</dbReference>
<dbReference type="InterPro" id="IPR009100">
    <property type="entry name" value="AcylCoA_DH/oxidase_NM_dom_sf"/>
</dbReference>
<evidence type="ECO:0000259" key="2">
    <source>
        <dbReference type="Pfam" id="PF02771"/>
    </source>
</evidence>
<dbReference type="OrthoDB" id="571684at2"/>
<dbReference type="NCBIfam" id="TIGR04022">
    <property type="entry name" value="sulfur_SfnB"/>
    <property type="match status" value="1"/>
</dbReference>
<dbReference type="Pfam" id="PF02771">
    <property type="entry name" value="Acyl-CoA_dh_N"/>
    <property type="match status" value="1"/>
</dbReference>
<dbReference type="RefSeq" id="WP_074771096.1">
    <property type="nucleotide sequence ID" value="NZ_FNKP01000002.1"/>
</dbReference>
<dbReference type="InterPro" id="IPR013107">
    <property type="entry name" value="Acyl-CoA_DH_C"/>
</dbReference>
<accession>A0A1H1HVY0</accession>
<proteinExistence type="predicted"/>
<dbReference type="InterPro" id="IPR013786">
    <property type="entry name" value="AcylCoA_DH/ox_N"/>
</dbReference>
<name>A0A1H1HVY0_9BURK</name>
<protein>
    <submittedName>
        <fullName evidence="4">Sulfur acquisition oxidoreductase, SfnB family</fullName>
    </submittedName>
</protein>
<keyword evidence="5" id="KW-1185">Reference proteome</keyword>
<dbReference type="PANTHER" id="PTHR43884:SF12">
    <property type="entry name" value="ISOVALERYL-COA DEHYDROGENASE, MITOCHONDRIAL-RELATED"/>
    <property type="match status" value="1"/>
</dbReference>
<dbReference type="SUPFAM" id="SSF47203">
    <property type="entry name" value="Acyl-CoA dehydrogenase C-terminal domain-like"/>
    <property type="match status" value="1"/>
</dbReference>
<dbReference type="SUPFAM" id="SSF56645">
    <property type="entry name" value="Acyl-CoA dehydrogenase NM domain-like"/>
    <property type="match status" value="1"/>
</dbReference>
<evidence type="ECO:0000256" key="1">
    <source>
        <dbReference type="ARBA" id="ARBA00023002"/>
    </source>
</evidence>
<dbReference type="InterPro" id="IPR046373">
    <property type="entry name" value="Acyl-CoA_Oxase/DH_mid-dom_sf"/>
</dbReference>
<dbReference type="EMBL" id="FNKP01000002">
    <property type="protein sequence ID" value="SDR29469.1"/>
    <property type="molecule type" value="Genomic_DNA"/>
</dbReference>
<dbReference type="Pfam" id="PF08028">
    <property type="entry name" value="Acyl-CoA_dh_2"/>
    <property type="match status" value="1"/>
</dbReference>
<reference evidence="5" key="1">
    <citation type="submission" date="2016-10" db="EMBL/GenBank/DDBJ databases">
        <authorList>
            <person name="Varghese N."/>
        </authorList>
    </citation>
    <scope>NUCLEOTIDE SEQUENCE [LARGE SCALE GENOMIC DNA]</scope>
    <source>
        <strain evidence="5">GAS106B</strain>
    </source>
</reference>
<dbReference type="PIRSF" id="PIRSF016578">
    <property type="entry name" value="HsaA"/>
    <property type="match status" value="1"/>
</dbReference>
<dbReference type="GO" id="GO:0006552">
    <property type="term" value="P:L-leucine catabolic process"/>
    <property type="evidence" value="ECO:0007669"/>
    <property type="project" value="TreeGrafter"/>
</dbReference>
<feature type="domain" description="Acyl-CoA dehydrogenase C-terminal" evidence="3">
    <location>
        <begin position="246"/>
        <end position="378"/>
    </location>
</feature>
<dbReference type="Proteomes" id="UP000183487">
    <property type="component" value="Unassembled WGS sequence"/>
</dbReference>
<dbReference type="Gene3D" id="2.40.110.10">
    <property type="entry name" value="Butyryl-CoA Dehydrogenase, subunit A, domain 2"/>
    <property type="match status" value="1"/>
</dbReference>